<organism evidence="3 4">
    <name type="scientific">Mucilaginibacter auburnensis</name>
    <dbReference type="NCBI Taxonomy" id="1457233"/>
    <lineage>
        <taxon>Bacteria</taxon>
        <taxon>Pseudomonadati</taxon>
        <taxon>Bacteroidota</taxon>
        <taxon>Sphingobacteriia</taxon>
        <taxon>Sphingobacteriales</taxon>
        <taxon>Sphingobacteriaceae</taxon>
        <taxon>Mucilaginibacter</taxon>
    </lineage>
</organism>
<dbReference type="Proteomes" id="UP000242687">
    <property type="component" value="Unassembled WGS sequence"/>
</dbReference>
<feature type="signal peptide" evidence="1">
    <location>
        <begin position="1"/>
        <end position="34"/>
    </location>
</feature>
<keyword evidence="1" id="KW-0732">Signal</keyword>
<dbReference type="EMBL" id="PGFJ01000001">
    <property type="protein sequence ID" value="PJJ83306.1"/>
    <property type="molecule type" value="Genomic_DNA"/>
</dbReference>
<evidence type="ECO:0000259" key="2">
    <source>
        <dbReference type="Pfam" id="PF19081"/>
    </source>
</evidence>
<dbReference type="NCBIfam" id="TIGR04131">
    <property type="entry name" value="Bac_Flav_CTERM"/>
    <property type="match status" value="1"/>
</dbReference>
<dbReference type="AlphaFoldDB" id="A0A2H9VR49"/>
<comment type="caution">
    <text evidence="3">The sequence shown here is derived from an EMBL/GenBank/DDBJ whole genome shotgun (WGS) entry which is preliminary data.</text>
</comment>
<dbReference type="InterPro" id="IPR026341">
    <property type="entry name" value="T9SS_type_B"/>
</dbReference>
<proteinExistence type="predicted"/>
<gene>
    <name evidence="3" type="ORF">CLV57_0286</name>
</gene>
<name>A0A2H9VR49_9SPHI</name>
<reference evidence="3 4" key="1">
    <citation type="submission" date="2017-11" db="EMBL/GenBank/DDBJ databases">
        <title>Genomic Encyclopedia of Archaeal and Bacterial Type Strains, Phase II (KMG-II): From Individual Species to Whole Genera.</title>
        <authorList>
            <person name="Goeker M."/>
        </authorList>
    </citation>
    <scope>NUCLEOTIDE SEQUENCE [LARGE SCALE GENOMIC DNA]</scope>
    <source>
        <strain evidence="3 4">DSM 28175</strain>
    </source>
</reference>
<dbReference type="Pfam" id="PF13585">
    <property type="entry name" value="CHU_C"/>
    <property type="match status" value="1"/>
</dbReference>
<evidence type="ECO:0000313" key="3">
    <source>
        <dbReference type="EMBL" id="PJJ83306.1"/>
    </source>
</evidence>
<feature type="domain" description="Ig-like" evidence="2">
    <location>
        <begin position="753"/>
        <end position="829"/>
    </location>
</feature>
<feature type="chain" id="PRO_5014197277" evidence="1">
    <location>
        <begin position="35"/>
        <end position="919"/>
    </location>
</feature>
<evidence type="ECO:0000313" key="4">
    <source>
        <dbReference type="Proteomes" id="UP000242687"/>
    </source>
</evidence>
<dbReference type="InterPro" id="IPR044023">
    <property type="entry name" value="Ig_7"/>
</dbReference>
<sequence>MPGGVYIVVSCISKKCIKNALLFFVLLFAVTNVAAEDILVTSKADSGTGTLRAALTAAAANGDTSPDRILFNLPGSTEADFTITVNTQLPDVSSNLIIDATSQPGNIIAGTVNTNVVIKSTIQPLNDFNVFQGNGVHDLEVYGFLFWDTNLPGSSDPNRSRRSGIVITNGKRITIGKAGKGNWFDGYNQQSIEMTDCRELTIVANTFQRRTSNKDPGDTGTIYLQRIIGLNFGEPGAGNVLLTHLVVSLANTTELSKLVFIDNNIGVEGDGKTTNKRSMAGVKIVGGDINPTDPNTLIDILFTGNVLSHYVDYGLKLDFLKGKAIIKHNWFGTDRSATLPLNFNRNDPYMGRGTAVSLTRFLGDLQVGDTDPAQANVFANSEYGVAIAAVTNLLLMRNSFQCISINDFDSGYDDIPLIKVTSATNTSISGTTSPGAIVDLFQADQCNTHCSPYKLIATTFADAAGVWRYTFANPVNAFVIANSHVGKKSSNFTQITVNADEVQITDARCGQLGSIRKVKVFNTDNIRWLDRDGKVVSTSLDLIGVPPGGYKLVAGSYCSAETMFYDIQDFNVRVNDYYLKVQQPFCDSKNGSIMGLIIVNQNYADPVSVRWIDADQKTVGTFIDLKNVGAGTYYLKLTTVSGCETSYGPVILTATSTPSTGAPLQANVNSVVIMPDNCSSATGSISGVQVNGGVAPYHFTWKDASGITVGTAQTLTSAKAGTYTLTIAGADNTDCSRVALSFDIPARDVVLSAPKVASVEICYPGVAQLRVINPAKGKYKLYGSATAQVPLQENNTGSFAENVTGNTIYYISLESGSCVSPRTALSVHVIGAGINIPNFFTPNNDGVNDTWNITNVTDYPNLTVRVFNRIGAEVYHSRGYSSAFTGKLNNKDLPVGTYYYLIDLGAGCAPLKGPLTILR</sequence>
<accession>A0A2H9VR49</accession>
<evidence type="ECO:0000256" key="1">
    <source>
        <dbReference type="SAM" id="SignalP"/>
    </source>
</evidence>
<protein>
    <submittedName>
        <fullName evidence="3">Gliding motility-associated-like protein</fullName>
    </submittedName>
</protein>
<keyword evidence="4" id="KW-1185">Reference proteome</keyword>
<dbReference type="RefSeq" id="WP_100339583.1">
    <property type="nucleotide sequence ID" value="NZ_PGFJ01000001.1"/>
</dbReference>
<dbReference type="Pfam" id="PF19081">
    <property type="entry name" value="Ig_7"/>
    <property type="match status" value="1"/>
</dbReference>